<reference evidence="10" key="1">
    <citation type="journal article" date="2019" name="Int. J. Syst. Evol. Microbiol.">
        <title>The Global Catalogue of Microorganisms (GCM) 10K type strain sequencing project: providing services to taxonomists for standard genome sequencing and annotation.</title>
        <authorList>
            <consortium name="The Broad Institute Genomics Platform"/>
            <consortium name="The Broad Institute Genome Sequencing Center for Infectious Disease"/>
            <person name="Wu L."/>
            <person name="Ma J."/>
        </authorList>
    </citation>
    <scope>NUCLEOTIDE SEQUENCE [LARGE SCALE GENOMIC DNA]</scope>
    <source>
        <strain evidence="10">CCM 8925</strain>
    </source>
</reference>
<comment type="similarity">
    <text evidence="2">Belongs to the acyltransferase 3 family.</text>
</comment>
<evidence type="ECO:0000256" key="6">
    <source>
        <dbReference type="ARBA" id="ARBA00023136"/>
    </source>
</evidence>
<evidence type="ECO:0000313" key="9">
    <source>
        <dbReference type="EMBL" id="MFD0898450.1"/>
    </source>
</evidence>
<keyword evidence="4 7" id="KW-0812">Transmembrane</keyword>
<feature type="transmembrane region" description="Helical" evidence="7">
    <location>
        <begin position="169"/>
        <end position="192"/>
    </location>
</feature>
<name>A0ABW3EFH3_9LACO</name>
<dbReference type="Proteomes" id="UP001597104">
    <property type="component" value="Unassembled WGS sequence"/>
</dbReference>
<feature type="transmembrane region" description="Helical" evidence="7">
    <location>
        <begin position="44"/>
        <end position="69"/>
    </location>
</feature>
<feature type="transmembrane region" description="Helical" evidence="7">
    <location>
        <begin position="204"/>
        <end position="221"/>
    </location>
</feature>
<sequence length="366" mass="42489">MQNKLKQRQTGFDILRVFAIGCVVFSHALPQKINFQQLSPVDQWLNAAVIAIGHLGVPIFFMLSGYFLLKRDYSDATKIRQFYRTHFWPLLITLELWVLAYTLFLKLWLHRPTDLFQVFLDMTFISRTGRIGVGNYFFNYWFIPAILGLYLAVPFVARAVQHFPRRYLLAIYALVVSQTMLVPTITLFFNAQGLPGISVSQLDLSYFGGLSATYFFAGYLLRTQRHQPPLWLVGLGTLILTALIVTTQYYFQFTQYKQYTGGQLNMPYGYLLLLPCAWGLMNLAQHWQLHNSAGRFIFYRLAQLSFGVFLIHRGFSLVFIKLNWFTTLSVTRQTFVVWFVLFVLSYLVVGVLSLIPVLKRWLFLGR</sequence>
<evidence type="ECO:0000256" key="5">
    <source>
        <dbReference type="ARBA" id="ARBA00022989"/>
    </source>
</evidence>
<feature type="transmembrane region" description="Helical" evidence="7">
    <location>
        <begin position="138"/>
        <end position="157"/>
    </location>
</feature>
<feature type="transmembrane region" description="Helical" evidence="7">
    <location>
        <begin position="296"/>
        <end position="315"/>
    </location>
</feature>
<accession>A0ABW3EFH3</accession>
<feature type="transmembrane region" description="Helical" evidence="7">
    <location>
        <begin position="12"/>
        <end position="29"/>
    </location>
</feature>
<evidence type="ECO:0000256" key="2">
    <source>
        <dbReference type="ARBA" id="ARBA00007400"/>
    </source>
</evidence>
<feature type="transmembrane region" description="Helical" evidence="7">
    <location>
        <begin position="335"/>
        <end position="358"/>
    </location>
</feature>
<evidence type="ECO:0000256" key="7">
    <source>
        <dbReference type="SAM" id="Phobius"/>
    </source>
</evidence>
<dbReference type="InterPro" id="IPR002656">
    <property type="entry name" value="Acyl_transf_3_dom"/>
</dbReference>
<feature type="transmembrane region" description="Helical" evidence="7">
    <location>
        <begin position="90"/>
        <end position="109"/>
    </location>
</feature>
<keyword evidence="3" id="KW-1003">Cell membrane</keyword>
<evidence type="ECO:0000256" key="1">
    <source>
        <dbReference type="ARBA" id="ARBA00004651"/>
    </source>
</evidence>
<gene>
    <name evidence="9" type="ORF">ACFQZ7_12070</name>
</gene>
<feature type="transmembrane region" description="Helical" evidence="7">
    <location>
        <begin position="230"/>
        <end position="251"/>
    </location>
</feature>
<keyword evidence="10" id="KW-1185">Reference proteome</keyword>
<organism evidence="9 10">
    <name type="scientific">Loigolactobacillus binensis</name>
    <dbReference type="NCBI Taxonomy" id="2559922"/>
    <lineage>
        <taxon>Bacteria</taxon>
        <taxon>Bacillati</taxon>
        <taxon>Bacillota</taxon>
        <taxon>Bacilli</taxon>
        <taxon>Lactobacillales</taxon>
        <taxon>Lactobacillaceae</taxon>
        <taxon>Loigolactobacillus</taxon>
    </lineage>
</organism>
<proteinExistence type="inferred from homology"/>
<dbReference type="PANTHER" id="PTHR40074:SF2">
    <property type="entry name" value="O-ACETYLTRANSFERASE WECH"/>
    <property type="match status" value="1"/>
</dbReference>
<evidence type="ECO:0000259" key="8">
    <source>
        <dbReference type="Pfam" id="PF01757"/>
    </source>
</evidence>
<dbReference type="RefSeq" id="WP_137636772.1">
    <property type="nucleotide sequence ID" value="NZ_BJDN01000003.1"/>
</dbReference>
<dbReference type="GO" id="GO:0016746">
    <property type="term" value="F:acyltransferase activity"/>
    <property type="evidence" value="ECO:0007669"/>
    <property type="project" value="UniProtKB-KW"/>
</dbReference>
<keyword evidence="9" id="KW-0012">Acyltransferase</keyword>
<dbReference type="PANTHER" id="PTHR40074">
    <property type="entry name" value="O-ACETYLTRANSFERASE WECH"/>
    <property type="match status" value="1"/>
</dbReference>
<evidence type="ECO:0000256" key="4">
    <source>
        <dbReference type="ARBA" id="ARBA00022692"/>
    </source>
</evidence>
<keyword evidence="6 7" id="KW-0472">Membrane</keyword>
<dbReference type="EMBL" id="JBHTIO010000055">
    <property type="protein sequence ID" value="MFD0898450.1"/>
    <property type="molecule type" value="Genomic_DNA"/>
</dbReference>
<dbReference type="Pfam" id="PF01757">
    <property type="entry name" value="Acyl_transf_3"/>
    <property type="match status" value="1"/>
</dbReference>
<keyword evidence="5 7" id="KW-1133">Transmembrane helix</keyword>
<protein>
    <submittedName>
        <fullName evidence="9">Acyltransferase</fullName>
    </submittedName>
</protein>
<feature type="domain" description="Acyltransferase 3" evidence="8">
    <location>
        <begin position="11"/>
        <end position="352"/>
    </location>
</feature>
<comment type="subcellular location">
    <subcellularLocation>
        <location evidence="1">Cell membrane</location>
        <topology evidence="1">Multi-pass membrane protein</topology>
    </subcellularLocation>
</comment>
<comment type="caution">
    <text evidence="9">The sequence shown here is derived from an EMBL/GenBank/DDBJ whole genome shotgun (WGS) entry which is preliminary data.</text>
</comment>
<feature type="transmembrane region" description="Helical" evidence="7">
    <location>
        <begin position="266"/>
        <end position="284"/>
    </location>
</feature>
<keyword evidence="9" id="KW-0808">Transferase</keyword>
<evidence type="ECO:0000313" key="10">
    <source>
        <dbReference type="Proteomes" id="UP001597104"/>
    </source>
</evidence>
<evidence type="ECO:0000256" key="3">
    <source>
        <dbReference type="ARBA" id="ARBA00022475"/>
    </source>
</evidence>